<dbReference type="Proteomes" id="UP000054911">
    <property type="component" value="Unassembled WGS sequence"/>
</dbReference>
<dbReference type="RefSeq" id="WP_061178467.1">
    <property type="nucleotide sequence ID" value="NZ_FCOE02000029.1"/>
</dbReference>
<organism evidence="2 3">
    <name type="scientific">Caballeronia pedi</name>
    <dbReference type="NCBI Taxonomy" id="1777141"/>
    <lineage>
        <taxon>Bacteria</taxon>
        <taxon>Pseudomonadati</taxon>
        <taxon>Pseudomonadota</taxon>
        <taxon>Betaproteobacteria</taxon>
        <taxon>Burkholderiales</taxon>
        <taxon>Burkholderiaceae</taxon>
        <taxon>Caballeronia</taxon>
    </lineage>
</organism>
<accession>A0A158D0Q5</accession>
<feature type="signal peptide" evidence="1">
    <location>
        <begin position="1"/>
        <end position="19"/>
    </location>
</feature>
<gene>
    <name evidence="2" type="ORF">AWB80_06126</name>
</gene>
<dbReference type="OrthoDB" id="9128119at2"/>
<sequence length="264" mass="28415">MRAITILLALLVIPALALADAVSTSNNNSTLTVTRDDPIYNLNLPSDPVQLVRTLEWNVDGRRILIYPSGPSTFIDLGHMHADAHVTTNQIHAQGPILGYGTGALSGTVLGGIVYTVDGDTAGTLKSRLTEKVDIQNKSDAPVQLWMSGLGYKPSQSNLEVPDYSGLDIVGTTVAVITNRSITEILPAPQNSFGEVTIFPIVNFVGFNPLINQSVTIPPGATLSMISEIKVSRTSSQIQQFLRENAPSRFQDSPLLNNPFIRVP</sequence>
<evidence type="ECO:0000313" key="2">
    <source>
        <dbReference type="EMBL" id="SAK88235.1"/>
    </source>
</evidence>
<evidence type="ECO:0000256" key="1">
    <source>
        <dbReference type="SAM" id="SignalP"/>
    </source>
</evidence>
<protein>
    <submittedName>
        <fullName evidence="2">Uncharacterized protein</fullName>
    </submittedName>
</protein>
<dbReference type="EMBL" id="FCOE02000029">
    <property type="protein sequence ID" value="SAK88235.1"/>
    <property type="molecule type" value="Genomic_DNA"/>
</dbReference>
<comment type="caution">
    <text evidence="2">The sequence shown here is derived from an EMBL/GenBank/DDBJ whole genome shotgun (WGS) entry which is preliminary data.</text>
</comment>
<name>A0A158D0Q5_9BURK</name>
<feature type="chain" id="PRO_5007623632" evidence="1">
    <location>
        <begin position="20"/>
        <end position="264"/>
    </location>
</feature>
<reference evidence="2" key="1">
    <citation type="submission" date="2016-01" db="EMBL/GenBank/DDBJ databases">
        <authorList>
            <person name="Peeters C."/>
        </authorList>
    </citation>
    <scope>NUCLEOTIDE SEQUENCE [LARGE SCALE GENOMIC DNA]</scope>
    <source>
        <strain evidence="2">LMG 29323</strain>
    </source>
</reference>
<evidence type="ECO:0000313" key="3">
    <source>
        <dbReference type="Proteomes" id="UP000054911"/>
    </source>
</evidence>
<keyword evidence="1" id="KW-0732">Signal</keyword>
<proteinExistence type="predicted"/>
<dbReference type="AlphaFoldDB" id="A0A158D0Q5"/>
<keyword evidence="3" id="KW-1185">Reference proteome</keyword>